<organism evidence="2 3">
    <name type="scientific">Pseudidiomarina woesei</name>
    <dbReference type="NCBI Taxonomy" id="1381080"/>
    <lineage>
        <taxon>Bacteria</taxon>
        <taxon>Pseudomonadati</taxon>
        <taxon>Pseudomonadota</taxon>
        <taxon>Gammaproteobacteria</taxon>
        <taxon>Alteromonadales</taxon>
        <taxon>Idiomarinaceae</taxon>
        <taxon>Pseudidiomarina</taxon>
    </lineage>
</organism>
<dbReference type="PRINTS" id="PR00388">
    <property type="entry name" value="PDIESTERASE2"/>
</dbReference>
<dbReference type="Gene3D" id="3.60.15.10">
    <property type="entry name" value="Ribonuclease Z/Hydroxyacylglutathione hydrolase-like"/>
    <property type="match status" value="1"/>
</dbReference>
<gene>
    <name evidence="2" type="ORF">Ga0061064_1599</name>
</gene>
<dbReference type="EMBL" id="CYHB01000004">
    <property type="protein sequence ID" value="CUA86732.1"/>
    <property type="molecule type" value="Genomic_DNA"/>
</dbReference>
<dbReference type="GO" id="GO:1902660">
    <property type="term" value="P:negative regulation of glucose mediated signaling pathway"/>
    <property type="evidence" value="ECO:0007669"/>
    <property type="project" value="TreeGrafter"/>
</dbReference>
<evidence type="ECO:0000259" key="1">
    <source>
        <dbReference type="SMART" id="SM00849"/>
    </source>
</evidence>
<dbReference type="GO" id="GO:0047555">
    <property type="term" value="F:3',5'-cyclic-GMP phosphodiesterase activity"/>
    <property type="evidence" value="ECO:0007669"/>
    <property type="project" value="TreeGrafter"/>
</dbReference>
<proteinExistence type="predicted"/>
<dbReference type="GO" id="GO:0004115">
    <property type="term" value="F:3',5'-cyclic-AMP phosphodiesterase activity"/>
    <property type="evidence" value="ECO:0007669"/>
    <property type="project" value="InterPro"/>
</dbReference>
<dbReference type="CDD" id="cd07735">
    <property type="entry name" value="class_II_PDE_MBL-fold"/>
    <property type="match status" value="1"/>
</dbReference>
<protein>
    <submittedName>
        <fullName evidence="2">Ribonuclease BN, tRNA processing enzyme</fullName>
    </submittedName>
</protein>
<dbReference type="InterPro" id="IPR036866">
    <property type="entry name" value="RibonucZ/Hydroxyglut_hydro"/>
</dbReference>
<name>A0A0K6H6X0_9GAMM</name>
<keyword evidence="3" id="KW-1185">Reference proteome</keyword>
<dbReference type="InterPro" id="IPR001279">
    <property type="entry name" value="Metallo-B-lactamas"/>
</dbReference>
<accession>A0A0K6H6X0</accession>
<dbReference type="PANTHER" id="PTHR28283">
    <property type="entry name" value="3',5'-CYCLIC-NUCLEOTIDE PHOSPHODIESTERASE 1"/>
    <property type="match status" value="1"/>
</dbReference>
<dbReference type="PANTHER" id="PTHR28283:SF1">
    <property type="entry name" value="3',5'-CYCLIC-NUCLEOTIDE PHOSPHODIESTERASE 1"/>
    <property type="match status" value="1"/>
</dbReference>
<dbReference type="SMART" id="SM00849">
    <property type="entry name" value="Lactamase_B"/>
    <property type="match status" value="1"/>
</dbReference>
<sequence>MNLKFLGASGGLGGNVSANNGSTCVQVADDILIDVGTGVTALNLQQMQKVRHVFLTHSHSDHICCLPMLLGNLFNVASTEQPVTVYGSHDTLEAIREHVFNWVVWPDMRELPSKEKPLLRLQEIEAGEVFQFGDITLEPFKTYHTVPTLGFAVRRTGRQTVFVADSGYAQSVVVNLNALGPIDDIILECSFPNELEDVANQSCHLTPALCDKLLSELAVQPRNIWINHLKPDVEQQIIPQLPSAWKLL</sequence>
<evidence type="ECO:0000313" key="2">
    <source>
        <dbReference type="EMBL" id="CUA86732.1"/>
    </source>
</evidence>
<dbReference type="Proteomes" id="UP000182598">
    <property type="component" value="Unassembled WGS sequence"/>
</dbReference>
<dbReference type="OrthoDB" id="9803916at2"/>
<dbReference type="InterPro" id="IPR000396">
    <property type="entry name" value="Pdiesterase2"/>
</dbReference>
<dbReference type="Pfam" id="PF12706">
    <property type="entry name" value="Lactamase_B_2"/>
    <property type="match status" value="1"/>
</dbReference>
<reference evidence="3" key="1">
    <citation type="submission" date="2015-08" db="EMBL/GenBank/DDBJ databases">
        <authorList>
            <person name="Varghese N."/>
        </authorList>
    </citation>
    <scope>NUCLEOTIDE SEQUENCE [LARGE SCALE GENOMIC DNA]</scope>
    <source>
        <strain evidence="3">DSM 27808</strain>
    </source>
</reference>
<dbReference type="SUPFAM" id="SSF56281">
    <property type="entry name" value="Metallo-hydrolase/oxidoreductase"/>
    <property type="match status" value="1"/>
</dbReference>
<evidence type="ECO:0000313" key="3">
    <source>
        <dbReference type="Proteomes" id="UP000182598"/>
    </source>
</evidence>
<dbReference type="AlphaFoldDB" id="A0A0K6H6X0"/>
<dbReference type="GO" id="GO:0006198">
    <property type="term" value="P:cAMP catabolic process"/>
    <property type="evidence" value="ECO:0007669"/>
    <property type="project" value="InterPro"/>
</dbReference>
<feature type="domain" description="Metallo-beta-lactamase" evidence="1">
    <location>
        <begin position="21"/>
        <end position="213"/>
    </location>
</feature>
<dbReference type="RefSeq" id="WP_055439258.1">
    <property type="nucleotide sequence ID" value="NZ_CYHB01000004.1"/>
</dbReference>